<dbReference type="OrthoDB" id="4491390at2759"/>
<dbReference type="InterPro" id="IPR053178">
    <property type="entry name" value="Osmoadaptation_assoc"/>
</dbReference>
<proteinExistence type="predicted"/>
<evidence type="ECO:0000313" key="2">
    <source>
        <dbReference type="Proteomes" id="UP000007963"/>
    </source>
</evidence>
<evidence type="ECO:0008006" key="3">
    <source>
        <dbReference type="Google" id="ProtNLM"/>
    </source>
</evidence>
<dbReference type="PANTHER" id="PTHR38111">
    <property type="entry name" value="ZN(2)-C6 FUNGAL-TYPE DOMAIN-CONTAINING PROTEIN-RELATED"/>
    <property type="match status" value="1"/>
</dbReference>
<dbReference type="EMBL" id="CH476596">
    <property type="protein sequence ID" value="EAU37436.1"/>
    <property type="molecule type" value="Genomic_DNA"/>
</dbReference>
<evidence type="ECO:0000313" key="1">
    <source>
        <dbReference type="EMBL" id="EAU37436.1"/>
    </source>
</evidence>
<dbReference type="AlphaFoldDB" id="Q0CV10"/>
<dbReference type="PANTHER" id="PTHR38111:SF9">
    <property type="entry name" value="ZN(2)-C6 FUNGAL-TYPE DOMAIN-CONTAINING PROTEIN"/>
    <property type="match status" value="1"/>
</dbReference>
<dbReference type="VEuPathDB" id="FungiDB:ATEG_02474"/>
<dbReference type="GeneID" id="4316583"/>
<dbReference type="STRING" id="341663.Q0CV10"/>
<protein>
    <recommendedName>
        <fullName evidence="3">Zn(2)-C6 fungal-type domain-containing protein</fullName>
    </recommendedName>
</protein>
<dbReference type="Proteomes" id="UP000007963">
    <property type="component" value="Unassembled WGS sequence"/>
</dbReference>
<accession>Q0CV10</accession>
<name>Q0CV10_ASPTN</name>
<reference evidence="2" key="1">
    <citation type="submission" date="2005-09" db="EMBL/GenBank/DDBJ databases">
        <title>Annotation of the Aspergillus terreus NIH2624 genome.</title>
        <authorList>
            <person name="Birren B.W."/>
            <person name="Lander E.S."/>
            <person name="Galagan J.E."/>
            <person name="Nusbaum C."/>
            <person name="Devon K."/>
            <person name="Henn M."/>
            <person name="Ma L.-J."/>
            <person name="Jaffe D.B."/>
            <person name="Butler J."/>
            <person name="Alvarez P."/>
            <person name="Gnerre S."/>
            <person name="Grabherr M."/>
            <person name="Kleber M."/>
            <person name="Mauceli E.W."/>
            <person name="Brockman W."/>
            <person name="Rounsley S."/>
            <person name="Young S.K."/>
            <person name="LaButti K."/>
            <person name="Pushparaj V."/>
            <person name="DeCaprio D."/>
            <person name="Crawford M."/>
            <person name="Koehrsen M."/>
            <person name="Engels R."/>
            <person name="Montgomery P."/>
            <person name="Pearson M."/>
            <person name="Howarth C."/>
            <person name="Larson L."/>
            <person name="Luoma S."/>
            <person name="White J."/>
            <person name="Alvarado L."/>
            <person name="Kodira C.D."/>
            <person name="Zeng Q."/>
            <person name="Oleary S."/>
            <person name="Yandava C."/>
            <person name="Denning D.W."/>
            <person name="Nierman W.C."/>
            <person name="Milne T."/>
            <person name="Madden K."/>
        </authorList>
    </citation>
    <scope>NUCLEOTIDE SEQUENCE [LARGE SCALE GENOMIC DNA]</scope>
    <source>
        <strain evidence="2">NIH 2624 / FGSC A1156</strain>
    </source>
</reference>
<sequence length="286" mass="32306">MSFLSSQLLWALCPPKYGCDGKRPACSQCLITKRSCPGYESVTFVSPKTAGQALSPSKRSAEISMPIETSMLNSRPHTECLMLNFSTFRWSTDEEFVALVIEYFIPEHYGFQQTPLPDETCSAICSPWLEVLPLLLDRSRSTPLLSVSLRTFGYSIICKGDQGPTRSRWDICRTQSYAKAVQYLKHRLAEADAEVGFSLFVSNAQETSFTENDKWLIPTSREGWVAHIRGIGRMMELCRPESFTKPISQQLFVGFRPLIVRIYTLFPSFNDTGGVHLAPKYVFVLI</sequence>
<dbReference type="HOGENOM" id="CLU_937125_0_0_1"/>
<dbReference type="OMA" id="FTENDKW"/>
<organism evidence="1 2">
    <name type="scientific">Aspergillus terreus (strain NIH 2624 / FGSC A1156)</name>
    <dbReference type="NCBI Taxonomy" id="341663"/>
    <lineage>
        <taxon>Eukaryota</taxon>
        <taxon>Fungi</taxon>
        <taxon>Dikarya</taxon>
        <taxon>Ascomycota</taxon>
        <taxon>Pezizomycotina</taxon>
        <taxon>Eurotiomycetes</taxon>
        <taxon>Eurotiomycetidae</taxon>
        <taxon>Eurotiales</taxon>
        <taxon>Aspergillaceae</taxon>
        <taxon>Aspergillus</taxon>
        <taxon>Aspergillus subgen. Circumdati</taxon>
    </lineage>
</organism>
<dbReference type="RefSeq" id="XP_001211652.1">
    <property type="nucleotide sequence ID" value="XM_001211652.1"/>
</dbReference>
<gene>
    <name evidence="1" type="ORF">ATEG_02474</name>
</gene>